<dbReference type="EMBL" id="CAMAPE010000031">
    <property type="protein sequence ID" value="CAH9094291.1"/>
    <property type="molecule type" value="Genomic_DNA"/>
</dbReference>
<dbReference type="AlphaFoldDB" id="A0A9P0ZBR6"/>
<comment type="caution">
    <text evidence="2">The sequence shown here is derived from an EMBL/GenBank/DDBJ whole genome shotgun (WGS) entry which is preliminary data.</text>
</comment>
<feature type="chain" id="PRO_5040466889" evidence="1">
    <location>
        <begin position="25"/>
        <end position="91"/>
    </location>
</feature>
<organism evidence="2 3">
    <name type="scientific">Cuscuta europaea</name>
    <name type="common">European dodder</name>
    <dbReference type="NCBI Taxonomy" id="41803"/>
    <lineage>
        <taxon>Eukaryota</taxon>
        <taxon>Viridiplantae</taxon>
        <taxon>Streptophyta</taxon>
        <taxon>Embryophyta</taxon>
        <taxon>Tracheophyta</taxon>
        <taxon>Spermatophyta</taxon>
        <taxon>Magnoliopsida</taxon>
        <taxon>eudicotyledons</taxon>
        <taxon>Gunneridae</taxon>
        <taxon>Pentapetalae</taxon>
        <taxon>asterids</taxon>
        <taxon>lamiids</taxon>
        <taxon>Solanales</taxon>
        <taxon>Convolvulaceae</taxon>
        <taxon>Cuscuteae</taxon>
        <taxon>Cuscuta</taxon>
        <taxon>Cuscuta subgen. Cuscuta</taxon>
    </lineage>
</organism>
<keyword evidence="1" id="KW-0732">Signal</keyword>
<feature type="signal peptide" evidence="1">
    <location>
        <begin position="1"/>
        <end position="24"/>
    </location>
</feature>
<name>A0A9P0ZBR6_CUSEU</name>
<gene>
    <name evidence="2" type="ORF">CEURO_LOCUS12682</name>
</gene>
<evidence type="ECO:0000256" key="1">
    <source>
        <dbReference type="SAM" id="SignalP"/>
    </source>
</evidence>
<proteinExistence type="predicted"/>
<evidence type="ECO:0000313" key="2">
    <source>
        <dbReference type="EMBL" id="CAH9094291.1"/>
    </source>
</evidence>
<accession>A0A9P0ZBR6</accession>
<evidence type="ECO:0000313" key="3">
    <source>
        <dbReference type="Proteomes" id="UP001152484"/>
    </source>
</evidence>
<protein>
    <submittedName>
        <fullName evidence="2">Uncharacterized protein</fullName>
    </submittedName>
</protein>
<keyword evidence="3" id="KW-1185">Reference proteome</keyword>
<reference evidence="2" key="1">
    <citation type="submission" date="2022-07" db="EMBL/GenBank/DDBJ databases">
        <authorList>
            <person name="Macas J."/>
            <person name="Novak P."/>
            <person name="Neumann P."/>
        </authorList>
    </citation>
    <scope>NUCLEOTIDE SEQUENCE</scope>
</reference>
<dbReference type="Proteomes" id="UP001152484">
    <property type="component" value="Unassembled WGS sequence"/>
</dbReference>
<sequence length="91" mass="9941">MGSSPKCLYVTVIFALMLLVIANARDTIDAATVAPPPQGSAGEIIQKCASECIMKFCRSSVVFLQNCQKGCFKSCLRRTLAKLKRNRNARS</sequence>